<comment type="caution">
    <text evidence="2">The sequence shown here is derived from an EMBL/GenBank/DDBJ whole genome shotgun (WGS) entry which is preliminary data.</text>
</comment>
<accession>U5EBD8</accession>
<dbReference type="Proteomes" id="UP000017048">
    <property type="component" value="Unassembled WGS sequence"/>
</dbReference>
<gene>
    <name evidence="2" type="ORF">NCAST_34_05710</name>
</gene>
<reference evidence="2 3" key="1">
    <citation type="journal article" date="2014" name="BMC Genomics">
        <title>Genome based analysis of type-I polyketide synthase and nonribosomal peptide synthetase gene clusters in seven strains of five representative Nocardia species.</title>
        <authorList>
            <person name="Komaki H."/>
            <person name="Ichikawa N."/>
            <person name="Hosoyama A."/>
            <person name="Takahashi-Nakaguchi A."/>
            <person name="Matsuzawa T."/>
            <person name="Suzuki K."/>
            <person name="Fujita N."/>
            <person name="Gonoi T."/>
        </authorList>
    </citation>
    <scope>NUCLEOTIDE SEQUENCE [LARGE SCALE GENOMIC DNA]</scope>
    <source>
        <strain evidence="2 3">NBRC 15531</strain>
    </source>
</reference>
<name>U5EBD8_NOCAS</name>
<proteinExistence type="predicted"/>
<sequence>MSTATTARTDLLTTVLRVDGWSTAVFGVALAAAAPLLADPLGLPASLSVLFGAVLITGGAALLTIATRGPHRHGRLVVAVNAISAVGMTLSACTGLLPLTAAGIAFLLAGAVLVATFAALEYAGLRAGDRRGQRVSPRSP</sequence>
<dbReference type="eggNOG" id="ENOG5033YQV">
    <property type="taxonomic scope" value="Bacteria"/>
</dbReference>
<keyword evidence="1" id="KW-0812">Transmembrane</keyword>
<protein>
    <submittedName>
        <fullName evidence="2">Uncharacterized protein</fullName>
    </submittedName>
</protein>
<keyword evidence="1" id="KW-1133">Transmembrane helix</keyword>
<dbReference type="GeneID" id="91516144"/>
<feature type="transmembrane region" description="Helical" evidence="1">
    <location>
        <begin position="21"/>
        <end position="38"/>
    </location>
</feature>
<keyword evidence="3" id="KW-1185">Reference proteome</keyword>
<dbReference type="OrthoDB" id="5197002at2"/>
<dbReference type="RefSeq" id="WP_019046035.1">
    <property type="nucleotide sequence ID" value="NZ_BAFO02000034.1"/>
</dbReference>
<organism evidence="2 3">
    <name type="scientific">Nocardia asteroides NBRC 15531</name>
    <dbReference type="NCBI Taxonomy" id="1110697"/>
    <lineage>
        <taxon>Bacteria</taxon>
        <taxon>Bacillati</taxon>
        <taxon>Actinomycetota</taxon>
        <taxon>Actinomycetes</taxon>
        <taxon>Mycobacteriales</taxon>
        <taxon>Nocardiaceae</taxon>
        <taxon>Nocardia</taxon>
    </lineage>
</organism>
<evidence type="ECO:0000313" key="3">
    <source>
        <dbReference type="Proteomes" id="UP000017048"/>
    </source>
</evidence>
<feature type="transmembrane region" description="Helical" evidence="1">
    <location>
        <begin position="44"/>
        <end position="64"/>
    </location>
</feature>
<keyword evidence="1" id="KW-0472">Membrane</keyword>
<evidence type="ECO:0000313" key="2">
    <source>
        <dbReference type="EMBL" id="GAD87442.1"/>
    </source>
</evidence>
<feature type="transmembrane region" description="Helical" evidence="1">
    <location>
        <begin position="103"/>
        <end position="125"/>
    </location>
</feature>
<evidence type="ECO:0000256" key="1">
    <source>
        <dbReference type="SAM" id="Phobius"/>
    </source>
</evidence>
<dbReference type="AlphaFoldDB" id="U5EBD8"/>
<dbReference type="EMBL" id="BAFO02000034">
    <property type="protein sequence ID" value="GAD87442.1"/>
    <property type="molecule type" value="Genomic_DNA"/>
</dbReference>
<feature type="transmembrane region" description="Helical" evidence="1">
    <location>
        <begin position="76"/>
        <end position="97"/>
    </location>
</feature>